<protein>
    <submittedName>
        <fullName evidence="2">Uncharacterized protein</fullName>
    </submittedName>
</protein>
<feature type="chain" id="PRO_5032457789" evidence="1">
    <location>
        <begin position="21"/>
        <end position="65"/>
    </location>
</feature>
<name>A0A812QM75_9DINO</name>
<sequence>MAFSRLAPLLIAHWIPRGQGQVLGEECQNYLKAKGFADAGPHRQRVWRATHFAVRVVHEPEAYTG</sequence>
<comment type="caution">
    <text evidence="2">The sequence shown here is derived from an EMBL/GenBank/DDBJ whole genome shotgun (WGS) entry which is preliminary data.</text>
</comment>
<dbReference type="AlphaFoldDB" id="A0A812QM75"/>
<keyword evidence="3" id="KW-1185">Reference proteome</keyword>
<proteinExistence type="predicted"/>
<dbReference type="Proteomes" id="UP000604046">
    <property type="component" value="Unassembled WGS sequence"/>
</dbReference>
<reference evidence="2" key="1">
    <citation type="submission" date="2021-02" db="EMBL/GenBank/DDBJ databases">
        <authorList>
            <person name="Dougan E. K."/>
            <person name="Rhodes N."/>
            <person name="Thang M."/>
            <person name="Chan C."/>
        </authorList>
    </citation>
    <scope>NUCLEOTIDE SEQUENCE</scope>
</reference>
<evidence type="ECO:0000313" key="2">
    <source>
        <dbReference type="EMBL" id="CAE7394077.1"/>
    </source>
</evidence>
<gene>
    <name evidence="2" type="ORF">SNAT2548_LOCUS21472</name>
</gene>
<evidence type="ECO:0000256" key="1">
    <source>
        <dbReference type="SAM" id="SignalP"/>
    </source>
</evidence>
<accession>A0A812QM75</accession>
<feature type="signal peptide" evidence="1">
    <location>
        <begin position="1"/>
        <end position="20"/>
    </location>
</feature>
<dbReference type="EMBL" id="CAJNDS010002254">
    <property type="protein sequence ID" value="CAE7394077.1"/>
    <property type="molecule type" value="Genomic_DNA"/>
</dbReference>
<keyword evidence="1" id="KW-0732">Signal</keyword>
<evidence type="ECO:0000313" key="3">
    <source>
        <dbReference type="Proteomes" id="UP000604046"/>
    </source>
</evidence>
<organism evidence="2 3">
    <name type="scientific">Symbiodinium natans</name>
    <dbReference type="NCBI Taxonomy" id="878477"/>
    <lineage>
        <taxon>Eukaryota</taxon>
        <taxon>Sar</taxon>
        <taxon>Alveolata</taxon>
        <taxon>Dinophyceae</taxon>
        <taxon>Suessiales</taxon>
        <taxon>Symbiodiniaceae</taxon>
        <taxon>Symbiodinium</taxon>
    </lineage>
</organism>